<comment type="catalytic activity">
    <reaction evidence="15 16 17">
        <text>uridine + ATP = UMP + ADP + H(+)</text>
        <dbReference type="Rhea" id="RHEA:16825"/>
        <dbReference type="ChEBI" id="CHEBI:15378"/>
        <dbReference type="ChEBI" id="CHEBI:16704"/>
        <dbReference type="ChEBI" id="CHEBI:30616"/>
        <dbReference type="ChEBI" id="CHEBI:57865"/>
        <dbReference type="ChEBI" id="CHEBI:456216"/>
        <dbReference type="EC" id="2.7.1.48"/>
    </reaction>
</comment>
<evidence type="ECO:0000256" key="11">
    <source>
        <dbReference type="ARBA" id="ARBA00022840"/>
    </source>
</evidence>
<dbReference type="GO" id="GO:0004849">
    <property type="term" value="F:uridine kinase activity"/>
    <property type="evidence" value="ECO:0007669"/>
    <property type="project" value="UniProtKB-UniRule"/>
</dbReference>
<keyword evidence="9 16" id="KW-0547">Nucleotide-binding</keyword>
<dbReference type="UniPathway" id="UPA00574">
    <property type="reaction ID" value="UER00637"/>
</dbReference>
<keyword evidence="10 16" id="KW-0418">Kinase</keyword>
<evidence type="ECO:0000256" key="17">
    <source>
        <dbReference type="RuleBase" id="RU003825"/>
    </source>
</evidence>
<evidence type="ECO:0000313" key="19">
    <source>
        <dbReference type="EMBL" id="TCS43972.1"/>
    </source>
</evidence>
<evidence type="ECO:0000256" key="7">
    <source>
        <dbReference type="ARBA" id="ARBA00022490"/>
    </source>
</evidence>
<comment type="subcellular location">
    <subcellularLocation>
        <location evidence="1 16 17">Cytoplasm</location>
    </subcellularLocation>
</comment>
<dbReference type="InterPro" id="IPR006083">
    <property type="entry name" value="PRK/URK"/>
</dbReference>
<dbReference type="CDD" id="cd02023">
    <property type="entry name" value="UMPK"/>
    <property type="match status" value="1"/>
</dbReference>
<keyword evidence="8 16" id="KW-0808">Transferase</keyword>
<feature type="binding site" evidence="16">
    <location>
        <begin position="12"/>
        <end position="19"/>
    </location>
    <ligand>
        <name>ATP</name>
        <dbReference type="ChEBI" id="CHEBI:30616"/>
    </ligand>
</feature>
<evidence type="ECO:0000256" key="8">
    <source>
        <dbReference type="ARBA" id="ARBA00022679"/>
    </source>
</evidence>
<evidence type="ECO:0000256" key="16">
    <source>
        <dbReference type="HAMAP-Rule" id="MF_00551"/>
    </source>
</evidence>
<dbReference type="InterPro" id="IPR027417">
    <property type="entry name" value="P-loop_NTPase"/>
</dbReference>
<dbReference type="GO" id="GO:0044211">
    <property type="term" value="P:CTP salvage"/>
    <property type="evidence" value="ECO:0007669"/>
    <property type="project" value="UniProtKB-UniRule"/>
</dbReference>
<comment type="pathway">
    <text evidence="2 16 17">Pyrimidine metabolism; UMP biosynthesis via salvage pathway; UMP from uridine: step 1/1.</text>
</comment>
<keyword evidence="7 16" id="KW-0963">Cytoplasm</keyword>
<dbReference type="GO" id="GO:0043771">
    <property type="term" value="F:cytidine kinase activity"/>
    <property type="evidence" value="ECO:0007669"/>
    <property type="project" value="RHEA"/>
</dbReference>
<comment type="catalytic activity">
    <reaction evidence="14 17">
        <text>cytidine + ATP = CMP + ADP + H(+)</text>
        <dbReference type="Rhea" id="RHEA:24674"/>
        <dbReference type="ChEBI" id="CHEBI:15378"/>
        <dbReference type="ChEBI" id="CHEBI:17562"/>
        <dbReference type="ChEBI" id="CHEBI:30616"/>
        <dbReference type="ChEBI" id="CHEBI:60377"/>
        <dbReference type="ChEBI" id="CHEBI:456216"/>
        <dbReference type="EC" id="2.7.1.48"/>
    </reaction>
</comment>
<evidence type="ECO:0000259" key="18">
    <source>
        <dbReference type="Pfam" id="PF00485"/>
    </source>
</evidence>
<evidence type="ECO:0000256" key="10">
    <source>
        <dbReference type="ARBA" id="ARBA00022777"/>
    </source>
</evidence>
<dbReference type="InterPro" id="IPR000764">
    <property type="entry name" value="Uridine_kinase-like"/>
</dbReference>
<dbReference type="Pfam" id="PF00485">
    <property type="entry name" value="PRK"/>
    <property type="match status" value="1"/>
</dbReference>
<keyword evidence="20" id="KW-1185">Reference proteome</keyword>
<dbReference type="PANTHER" id="PTHR10285">
    <property type="entry name" value="URIDINE KINASE"/>
    <property type="match status" value="1"/>
</dbReference>
<dbReference type="Gene3D" id="3.40.50.300">
    <property type="entry name" value="P-loop containing nucleotide triphosphate hydrolases"/>
    <property type="match status" value="1"/>
</dbReference>
<dbReference type="RefSeq" id="WP_132699186.1">
    <property type="nucleotide sequence ID" value="NZ_SLZR01000001.1"/>
</dbReference>
<dbReference type="EC" id="2.7.1.48" evidence="5 16"/>
<protein>
    <recommendedName>
        <fullName evidence="6 16">Uridine kinase</fullName>
        <ecNumber evidence="5 16">2.7.1.48</ecNumber>
    </recommendedName>
    <alternativeName>
        <fullName evidence="12 16">Cytidine monophosphokinase</fullName>
    </alternativeName>
    <alternativeName>
        <fullName evidence="13 16">Uridine monophosphokinase</fullName>
    </alternativeName>
</protein>
<dbReference type="OrthoDB" id="9777642at2"/>
<sequence>MKTKPLFIGIAGASASGKSLLSKTIHMELQYELGEDAVGIIKEDSYYKERNDIPFEERAQINYDHPNAFDHDLLIEHLDALASKQEISVPVYDYTMHNRSPETVAMKPAKVIIVEGILLLNDKNIRKRMDAKVFMDTDLDICLLRRLKRDIEERGRTVDSVIEQYKRTVRPMFMEFVQPSKQYADIIVPRGGKNRVVIEMLKARIQQMLIG</sequence>
<evidence type="ECO:0000256" key="15">
    <source>
        <dbReference type="ARBA" id="ARBA00048909"/>
    </source>
</evidence>
<evidence type="ECO:0000256" key="5">
    <source>
        <dbReference type="ARBA" id="ARBA00012137"/>
    </source>
</evidence>
<comment type="pathway">
    <text evidence="3 16 17">Pyrimidine metabolism; CTP biosynthesis via salvage pathway; CTP from cytidine: step 1/3.</text>
</comment>
<evidence type="ECO:0000256" key="2">
    <source>
        <dbReference type="ARBA" id="ARBA00004690"/>
    </source>
</evidence>
<dbReference type="EMBL" id="SLZR01000001">
    <property type="protein sequence ID" value="TCS43972.1"/>
    <property type="molecule type" value="Genomic_DNA"/>
</dbReference>
<evidence type="ECO:0000256" key="9">
    <source>
        <dbReference type="ARBA" id="ARBA00022741"/>
    </source>
</evidence>
<dbReference type="HAMAP" id="MF_00551">
    <property type="entry name" value="Uridine_kinase"/>
    <property type="match status" value="1"/>
</dbReference>
<reference evidence="19 20" key="1">
    <citation type="submission" date="2019-03" db="EMBL/GenBank/DDBJ databases">
        <title>Genomic Encyclopedia of Archaeal and Bacterial Type Strains, Phase II (KMG-II): from individual species to whole genera.</title>
        <authorList>
            <person name="Goeker M."/>
        </authorList>
    </citation>
    <scope>NUCLEOTIDE SEQUENCE [LARGE SCALE GENOMIC DNA]</scope>
    <source>
        <strain evidence="19 20">DSM 15388</strain>
    </source>
</reference>
<dbReference type="UniPathway" id="UPA00579">
    <property type="reaction ID" value="UER00640"/>
</dbReference>
<name>A0A4R3IG43_9GAMM</name>
<dbReference type="NCBIfam" id="TIGR00235">
    <property type="entry name" value="udk"/>
    <property type="match status" value="1"/>
</dbReference>
<dbReference type="AlphaFoldDB" id="A0A4R3IG43"/>
<dbReference type="Proteomes" id="UP000295793">
    <property type="component" value="Unassembled WGS sequence"/>
</dbReference>
<evidence type="ECO:0000313" key="20">
    <source>
        <dbReference type="Proteomes" id="UP000295793"/>
    </source>
</evidence>
<dbReference type="GO" id="GO:0044206">
    <property type="term" value="P:UMP salvage"/>
    <property type="evidence" value="ECO:0007669"/>
    <property type="project" value="UniProtKB-UniRule"/>
</dbReference>
<evidence type="ECO:0000256" key="12">
    <source>
        <dbReference type="ARBA" id="ARBA00030641"/>
    </source>
</evidence>
<proteinExistence type="inferred from homology"/>
<comment type="similarity">
    <text evidence="4 16 17">Belongs to the uridine kinase family.</text>
</comment>
<evidence type="ECO:0000256" key="13">
    <source>
        <dbReference type="ARBA" id="ARBA00031452"/>
    </source>
</evidence>
<dbReference type="SUPFAM" id="SSF52540">
    <property type="entry name" value="P-loop containing nucleoside triphosphate hydrolases"/>
    <property type="match status" value="1"/>
</dbReference>
<dbReference type="GO" id="GO:0005524">
    <property type="term" value="F:ATP binding"/>
    <property type="evidence" value="ECO:0007669"/>
    <property type="project" value="UniProtKB-UniRule"/>
</dbReference>
<keyword evidence="11 16" id="KW-0067">ATP-binding</keyword>
<gene>
    <name evidence="16" type="primary">udk</name>
    <name evidence="19" type="ORF">BCF53_101315</name>
</gene>
<feature type="domain" description="Phosphoribulokinase/uridine kinase" evidence="18">
    <location>
        <begin position="7"/>
        <end position="196"/>
    </location>
</feature>
<organism evidence="19 20">
    <name type="scientific">Reinekea marinisedimentorum</name>
    <dbReference type="NCBI Taxonomy" id="230495"/>
    <lineage>
        <taxon>Bacteria</taxon>
        <taxon>Pseudomonadati</taxon>
        <taxon>Pseudomonadota</taxon>
        <taxon>Gammaproteobacteria</taxon>
        <taxon>Oceanospirillales</taxon>
        <taxon>Saccharospirillaceae</taxon>
        <taxon>Reinekea</taxon>
    </lineage>
</organism>
<accession>A0A4R3IG43</accession>
<dbReference type="GO" id="GO:0005737">
    <property type="term" value="C:cytoplasm"/>
    <property type="evidence" value="ECO:0007669"/>
    <property type="project" value="UniProtKB-SubCell"/>
</dbReference>
<dbReference type="InterPro" id="IPR026008">
    <property type="entry name" value="Uridine_kinase"/>
</dbReference>
<dbReference type="PRINTS" id="PR00988">
    <property type="entry name" value="URIDINKINASE"/>
</dbReference>
<evidence type="ECO:0000256" key="6">
    <source>
        <dbReference type="ARBA" id="ARBA00021478"/>
    </source>
</evidence>
<evidence type="ECO:0000256" key="1">
    <source>
        <dbReference type="ARBA" id="ARBA00004496"/>
    </source>
</evidence>
<evidence type="ECO:0000256" key="3">
    <source>
        <dbReference type="ARBA" id="ARBA00004784"/>
    </source>
</evidence>
<evidence type="ECO:0000256" key="14">
    <source>
        <dbReference type="ARBA" id="ARBA00047436"/>
    </source>
</evidence>
<dbReference type="NCBIfam" id="NF004018">
    <property type="entry name" value="PRK05480.1"/>
    <property type="match status" value="1"/>
</dbReference>
<evidence type="ECO:0000256" key="4">
    <source>
        <dbReference type="ARBA" id="ARBA00005408"/>
    </source>
</evidence>
<comment type="caution">
    <text evidence="19">The sequence shown here is derived from an EMBL/GenBank/DDBJ whole genome shotgun (WGS) entry which is preliminary data.</text>
</comment>